<gene>
    <name evidence="1" type="ORF">GBF38_017178</name>
</gene>
<reference evidence="1" key="1">
    <citation type="submission" date="2020-04" db="EMBL/GenBank/DDBJ databases">
        <title>A chromosome-scale assembly and high-density genetic map of the yellow drum (Nibea albiflora) genome.</title>
        <authorList>
            <person name="Xu D."/>
            <person name="Zhang W."/>
            <person name="Chen R."/>
            <person name="Tan P."/>
            <person name="Wang L."/>
            <person name="Song H."/>
            <person name="Tian L."/>
            <person name="Zhu Q."/>
            <person name="Wang B."/>
        </authorList>
    </citation>
    <scope>NUCLEOTIDE SEQUENCE</scope>
    <source>
        <strain evidence="1">ZJHYS-2018</strain>
    </source>
</reference>
<sequence length="96" mass="10993">MMEKSGVVDVLQQLGHLLQEERHLSEQLNSQDPEDRRQRKELQQRSECVTKKVRSLTAEILEVKQCLAEAKTRNMAAQALIPAPTSKSKRKQSKPK</sequence>
<protein>
    <submittedName>
        <fullName evidence="1">Uncharacterized protein</fullName>
    </submittedName>
</protein>
<organism evidence="1 2">
    <name type="scientific">Nibea albiflora</name>
    <name type="common">Yellow drum</name>
    <name type="synonym">Corvina albiflora</name>
    <dbReference type="NCBI Taxonomy" id="240163"/>
    <lineage>
        <taxon>Eukaryota</taxon>
        <taxon>Metazoa</taxon>
        <taxon>Chordata</taxon>
        <taxon>Craniata</taxon>
        <taxon>Vertebrata</taxon>
        <taxon>Euteleostomi</taxon>
        <taxon>Actinopterygii</taxon>
        <taxon>Neopterygii</taxon>
        <taxon>Teleostei</taxon>
        <taxon>Neoteleostei</taxon>
        <taxon>Acanthomorphata</taxon>
        <taxon>Eupercaria</taxon>
        <taxon>Sciaenidae</taxon>
        <taxon>Nibea</taxon>
    </lineage>
</organism>
<evidence type="ECO:0000313" key="2">
    <source>
        <dbReference type="Proteomes" id="UP000805704"/>
    </source>
</evidence>
<accession>A0ACB7EFQ6</accession>
<keyword evidence="2" id="KW-1185">Reference proteome</keyword>
<proteinExistence type="predicted"/>
<dbReference type="EMBL" id="CM024796">
    <property type="protein sequence ID" value="KAG8000708.1"/>
    <property type="molecule type" value="Genomic_DNA"/>
</dbReference>
<comment type="caution">
    <text evidence="1">The sequence shown here is derived from an EMBL/GenBank/DDBJ whole genome shotgun (WGS) entry which is preliminary data.</text>
</comment>
<name>A0ACB7EFQ6_NIBAL</name>
<evidence type="ECO:0000313" key="1">
    <source>
        <dbReference type="EMBL" id="KAG8000708.1"/>
    </source>
</evidence>
<dbReference type="Proteomes" id="UP000805704">
    <property type="component" value="Chromosome 8"/>
</dbReference>